<comment type="caution">
    <text evidence="2">The sequence shown here is derived from an EMBL/GenBank/DDBJ whole genome shotgun (WGS) entry which is preliminary data.</text>
</comment>
<sequence>MEISRSSATENDNKDGDPPLVFLRERDLFGERKPQKEEWLRHEELYTAIAQRIDQAKLQAFKGYVQCGVSMLTI</sequence>
<feature type="compositionally biased region" description="Basic and acidic residues" evidence="1">
    <location>
        <begin position="11"/>
        <end position="20"/>
    </location>
</feature>
<organism evidence="2 3">
    <name type="scientific">Dreissena polymorpha</name>
    <name type="common">Zebra mussel</name>
    <name type="synonym">Mytilus polymorpha</name>
    <dbReference type="NCBI Taxonomy" id="45954"/>
    <lineage>
        <taxon>Eukaryota</taxon>
        <taxon>Metazoa</taxon>
        <taxon>Spiralia</taxon>
        <taxon>Lophotrochozoa</taxon>
        <taxon>Mollusca</taxon>
        <taxon>Bivalvia</taxon>
        <taxon>Autobranchia</taxon>
        <taxon>Heteroconchia</taxon>
        <taxon>Euheterodonta</taxon>
        <taxon>Imparidentia</taxon>
        <taxon>Neoheterodontei</taxon>
        <taxon>Myida</taxon>
        <taxon>Dreissenoidea</taxon>
        <taxon>Dreissenidae</taxon>
        <taxon>Dreissena</taxon>
    </lineage>
</organism>
<keyword evidence="3" id="KW-1185">Reference proteome</keyword>
<feature type="compositionally biased region" description="Polar residues" evidence="1">
    <location>
        <begin position="1"/>
        <end position="10"/>
    </location>
</feature>
<dbReference type="EMBL" id="JAIWYP010000002">
    <property type="protein sequence ID" value="KAH3864778.1"/>
    <property type="molecule type" value="Genomic_DNA"/>
</dbReference>
<dbReference type="Proteomes" id="UP000828390">
    <property type="component" value="Unassembled WGS sequence"/>
</dbReference>
<evidence type="ECO:0000313" key="2">
    <source>
        <dbReference type="EMBL" id="KAH3864778.1"/>
    </source>
</evidence>
<gene>
    <name evidence="2" type="ORF">DPMN_027804</name>
</gene>
<reference evidence="2" key="1">
    <citation type="journal article" date="2019" name="bioRxiv">
        <title>The Genome of the Zebra Mussel, Dreissena polymorpha: A Resource for Invasive Species Research.</title>
        <authorList>
            <person name="McCartney M.A."/>
            <person name="Auch B."/>
            <person name="Kono T."/>
            <person name="Mallez S."/>
            <person name="Zhang Y."/>
            <person name="Obille A."/>
            <person name="Becker A."/>
            <person name="Abrahante J.E."/>
            <person name="Garbe J."/>
            <person name="Badalamenti J.P."/>
            <person name="Herman A."/>
            <person name="Mangelson H."/>
            <person name="Liachko I."/>
            <person name="Sullivan S."/>
            <person name="Sone E.D."/>
            <person name="Koren S."/>
            <person name="Silverstein K.A.T."/>
            <person name="Beckman K.B."/>
            <person name="Gohl D.M."/>
        </authorList>
    </citation>
    <scope>NUCLEOTIDE SEQUENCE</scope>
    <source>
        <strain evidence="2">Duluth1</strain>
        <tissue evidence="2">Whole animal</tissue>
    </source>
</reference>
<reference evidence="2" key="2">
    <citation type="submission" date="2020-11" db="EMBL/GenBank/DDBJ databases">
        <authorList>
            <person name="McCartney M.A."/>
            <person name="Auch B."/>
            <person name="Kono T."/>
            <person name="Mallez S."/>
            <person name="Becker A."/>
            <person name="Gohl D.M."/>
            <person name="Silverstein K.A.T."/>
            <person name="Koren S."/>
            <person name="Bechman K.B."/>
            <person name="Herman A."/>
            <person name="Abrahante J.E."/>
            <person name="Garbe J."/>
        </authorList>
    </citation>
    <scope>NUCLEOTIDE SEQUENCE</scope>
    <source>
        <strain evidence="2">Duluth1</strain>
        <tissue evidence="2">Whole animal</tissue>
    </source>
</reference>
<accession>A0A9D4REQ1</accession>
<evidence type="ECO:0000313" key="3">
    <source>
        <dbReference type="Proteomes" id="UP000828390"/>
    </source>
</evidence>
<feature type="region of interest" description="Disordered" evidence="1">
    <location>
        <begin position="1"/>
        <end position="20"/>
    </location>
</feature>
<proteinExistence type="predicted"/>
<name>A0A9D4REQ1_DREPO</name>
<dbReference type="AlphaFoldDB" id="A0A9D4REQ1"/>
<evidence type="ECO:0000256" key="1">
    <source>
        <dbReference type="SAM" id="MobiDB-lite"/>
    </source>
</evidence>
<protein>
    <submittedName>
        <fullName evidence="2">Uncharacterized protein</fullName>
    </submittedName>
</protein>